<sequence length="293" mass="34434">MGFWTKMQPRKMPRVLHRAKMPVWAGECPAATTKKVVPIFCCRITSYNVCYTKLLRVDEAVIEFLQRIRRLFDSSGTNLAIDNFIYNRRSWEIILDRIWPFVNDNICGFIFNQVDRLRQFSPTILRNCPKLRSMESKAFFFHFPAEDNAGASSAQAVSKWLFTPREDGRPKMLCCDFFFCGMEGLEGAFVHASEPVNFIISIRNDWDDRLVPFELKNNLTGERLALRRFNEDKWLLVRCPIGREETKWTKWEEEAMEWEWRRQWNRIVIAIIDSDIGDGMLDANDEGPSEPKK</sequence>
<reference evidence="1" key="1">
    <citation type="submission" date="2013-12" db="EMBL/GenBank/DDBJ databases">
        <authorList>
            <person name="Aslett M."/>
        </authorList>
    </citation>
    <scope>NUCLEOTIDE SEQUENCE [LARGE SCALE GENOMIC DNA]</scope>
    <source>
        <strain evidence="1">Lindley</strain>
    </source>
</reference>
<evidence type="ECO:0000313" key="1">
    <source>
        <dbReference type="Proteomes" id="UP000050741"/>
    </source>
</evidence>
<dbReference type="AlphaFoldDB" id="A0A183CI99"/>
<accession>A0A183CI99</accession>
<reference evidence="1" key="2">
    <citation type="submission" date="2014-05" db="EMBL/GenBank/DDBJ databases">
        <title>The genome and life-stage specific transcriptomes of Globodera pallida elucidate key aspects of plant parasitism by a cyst nematode.</title>
        <authorList>
            <person name="Cotton J.A."/>
            <person name="Lilley C.J."/>
            <person name="Jones L.M."/>
            <person name="Kikuchi T."/>
            <person name="Reid A.J."/>
            <person name="Thorpe P."/>
            <person name="Tsai I.J."/>
            <person name="Beasley H."/>
            <person name="Blok V."/>
            <person name="Cock P.J.A."/>
            <person name="Van den Akker S.E."/>
            <person name="Holroyd N."/>
            <person name="Hunt M."/>
            <person name="Mantelin S."/>
            <person name="Naghra H."/>
            <person name="Pain A."/>
            <person name="Palomares-Rius J.E."/>
            <person name="Zarowiecki M."/>
            <person name="Berriman M."/>
            <person name="Jones J.T."/>
            <person name="Urwin P.E."/>
        </authorList>
    </citation>
    <scope>NUCLEOTIDE SEQUENCE [LARGE SCALE GENOMIC DNA]</scope>
    <source>
        <strain evidence="1">Lindley</strain>
    </source>
</reference>
<reference evidence="2" key="3">
    <citation type="submission" date="2016-06" db="UniProtKB">
        <authorList>
            <consortium name="WormBaseParasite"/>
        </authorList>
    </citation>
    <scope>IDENTIFICATION</scope>
</reference>
<dbReference type="Proteomes" id="UP000050741">
    <property type="component" value="Unassembled WGS sequence"/>
</dbReference>
<name>A0A183CI99_GLOPA</name>
<protein>
    <submittedName>
        <fullName evidence="2">Endo/exonuclease/phosphatase domain-containing protein</fullName>
    </submittedName>
</protein>
<proteinExistence type="predicted"/>
<keyword evidence="1" id="KW-1185">Reference proteome</keyword>
<dbReference type="WBParaSite" id="GPLIN_001260500">
    <property type="protein sequence ID" value="GPLIN_001260500"/>
    <property type="gene ID" value="GPLIN_001260500"/>
</dbReference>
<evidence type="ECO:0000313" key="2">
    <source>
        <dbReference type="WBParaSite" id="GPLIN_001260500"/>
    </source>
</evidence>
<organism evidence="1 2">
    <name type="scientific">Globodera pallida</name>
    <name type="common">Potato cyst nematode worm</name>
    <name type="synonym">Heterodera pallida</name>
    <dbReference type="NCBI Taxonomy" id="36090"/>
    <lineage>
        <taxon>Eukaryota</taxon>
        <taxon>Metazoa</taxon>
        <taxon>Ecdysozoa</taxon>
        <taxon>Nematoda</taxon>
        <taxon>Chromadorea</taxon>
        <taxon>Rhabditida</taxon>
        <taxon>Tylenchina</taxon>
        <taxon>Tylenchomorpha</taxon>
        <taxon>Tylenchoidea</taxon>
        <taxon>Heteroderidae</taxon>
        <taxon>Heteroderinae</taxon>
        <taxon>Globodera</taxon>
    </lineage>
</organism>